<reference evidence="1 2" key="1">
    <citation type="journal article" date="2018" name="MBio">
        <title>Comparative Genomics Reveals the Core Gene Toolbox for the Fungus-Insect Symbiosis.</title>
        <authorList>
            <person name="Wang Y."/>
            <person name="Stata M."/>
            <person name="Wang W."/>
            <person name="Stajich J.E."/>
            <person name="White M.M."/>
            <person name="Moncalvo J.M."/>
        </authorList>
    </citation>
    <scope>NUCLEOTIDE SEQUENCE [LARGE SCALE GENOMIC DNA]</scope>
    <source>
        <strain evidence="1 2">SC-DP-2</strain>
    </source>
</reference>
<protein>
    <submittedName>
        <fullName evidence="1">Uncharacterized protein</fullName>
    </submittedName>
</protein>
<comment type="caution">
    <text evidence="1">The sequence shown here is derived from an EMBL/GenBank/DDBJ whole genome shotgun (WGS) entry which is preliminary data.</text>
</comment>
<gene>
    <name evidence="1" type="ORF">BB560_002463</name>
</gene>
<dbReference type="Proteomes" id="UP000245609">
    <property type="component" value="Unassembled WGS sequence"/>
</dbReference>
<sequence>MEMRKKNGGIGIIPIETQCREIFAKFVCSTLNNNYSTHWVSIAQNLLSHHLKNTIKNKNRIFSHPSILLANKDIRPSLKKIPRLWKYFIECWDLFKVKHTENYEDWSIQEILSSPIYNQILIKAKDFFNTIKKDNIEITIGKRDIIQGLESLRNTIPNHLVVLSIALWEIFRARAEANLTKSSPSGKQF</sequence>
<keyword evidence="2" id="KW-1185">Reference proteome</keyword>
<evidence type="ECO:0000313" key="2">
    <source>
        <dbReference type="Proteomes" id="UP000245609"/>
    </source>
</evidence>
<proteinExistence type="predicted"/>
<dbReference type="EMBL" id="MBFS01000281">
    <property type="protein sequence ID" value="PVV03071.1"/>
    <property type="molecule type" value="Genomic_DNA"/>
</dbReference>
<evidence type="ECO:0000313" key="1">
    <source>
        <dbReference type="EMBL" id="PVV03071.1"/>
    </source>
</evidence>
<organism evidence="1 2">
    <name type="scientific">Smittium megazygosporum</name>
    <dbReference type="NCBI Taxonomy" id="133381"/>
    <lineage>
        <taxon>Eukaryota</taxon>
        <taxon>Fungi</taxon>
        <taxon>Fungi incertae sedis</taxon>
        <taxon>Zoopagomycota</taxon>
        <taxon>Kickxellomycotina</taxon>
        <taxon>Harpellomycetes</taxon>
        <taxon>Harpellales</taxon>
        <taxon>Legeriomycetaceae</taxon>
        <taxon>Smittium</taxon>
    </lineage>
</organism>
<dbReference type="OrthoDB" id="5522521at2759"/>
<accession>A0A2T9ZER4</accession>
<dbReference type="AlphaFoldDB" id="A0A2T9ZER4"/>
<name>A0A2T9ZER4_9FUNG</name>